<feature type="domain" description="UspA" evidence="2">
    <location>
        <begin position="3"/>
        <end position="150"/>
    </location>
</feature>
<dbReference type="eggNOG" id="COG0589">
    <property type="taxonomic scope" value="Bacteria"/>
</dbReference>
<dbReference type="STRING" id="880070.Cycma_4625"/>
<dbReference type="InterPro" id="IPR006016">
    <property type="entry name" value="UspA"/>
</dbReference>
<protein>
    <submittedName>
        <fullName evidence="3">UspA domain-containing protein</fullName>
    </submittedName>
</protein>
<dbReference type="EMBL" id="CP002955">
    <property type="protein sequence ID" value="AEL28311.1"/>
    <property type="molecule type" value="Genomic_DNA"/>
</dbReference>
<evidence type="ECO:0000313" key="3">
    <source>
        <dbReference type="EMBL" id="AEL28311.1"/>
    </source>
</evidence>
<dbReference type="AlphaFoldDB" id="G0J315"/>
<evidence type="ECO:0000256" key="1">
    <source>
        <dbReference type="ARBA" id="ARBA00008791"/>
    </source>
</evidence>
<evidence type="ECO:0000313" key="4">
    <source>
        <dbReference type="Proteomes" id="UP000001635"/>
    </source>
</evidence>
<organism evidence="3 4">
    <name type="scientific">Cyclobacterium marinum (strain ATCC 25205 / DSM 745 / LMG 13164 / NCIMB 1802)</name>
    <name type="common">Flectobacillus marinus</name>
    <dbReference type="NCBI Taxonomy" id="880070"/>
    <lineage>
        <taxon>Bacteria</taxon>
        <taxon>Pseudomonadati</taxon>
        <taxon>Bacteroidota</taxon>
        <taxon>Cytophagia</taxon>
        <taxon>Cytophagales</taxon>
        <taxon>Cyclobacteriaceae</taxon>
        <taxon>Cyclobacterium</taxon>
    </lineage>
</organism>
<dbReference type="CDD" id="cd00293">
    <property type="entry name" value="USP-like"/>
    <property type="match status" value="2"/>
</dbReference>
<evidence type="ECO:0000259" key="2">
    <source>
        <dbReference type="Pfam" id="PF00582"/>
    </source>
</evidence>
<feature type="domain" description="UspA" evidence="2">
    <location>
        <begin position="158"/>
        <end position="280"/>
    </location>
</feature>
<name>G0J315_CYCMS</name>
<keyword evidence="4" id="KW-1185">Reference proteome</keyword>
<reference evidence="4" key="1">
    <citation type="submission" date="2011-07" db="EMBL/GenBank/DDBJ databases">
        <title>The complete genome of Cyclobacterium marinum DSM 745.</title>
        <authorList>
            <person name="Lucas S."/>
            <person name="Han J."/>
            <person name="Lapidus A."/>
            <person name="Bruce D."/>
            <person name="Goodwin L."/>
            <person name="Pitluck S."/>
            <person name="Peters L."/>
            <person name="Kyrpides N."/>
            <person name="Mavromatis K."/>
            <person name="Ivanova N."/>
            <person name="Ovchinnikova G."/>
            <person name="Chertkov O."/>
            <person name="Detter J.C."/>
            <person name="Tapia R."/>
            <person name="Han C."/>
            <person name="Land M."/>
            <person name="Hauser L."/>
            <person name="Markowitz V."/>
            <person name="Cheng J.-F."/>
            <person name="Hugenholtz P."/>
            <person name="Woyke T."/>
            <person name="Wu D."/>
            <person name="Tindall B."/>
            <person name="Schuetze A."/>
            <person name="Brambilla E."/>
            <person name="Klenk H.-P."/>
            <person name="Eisen J.A."/>
        </authorList>
    </citation>
    <scope>NUCLEOTIDE SEQUENCE [LARGE SCALE GENOMIC DNA]</scope>
    <source>
        <strain evidence="4">ATCC 25205 / DSM 745 / LMG 13164 / NCIMB 1802</strain>
    </source>
</reference>
<dbReference type="InterPro" id="IPR006015">
    <property type="entry name" value="Universal_stress_UspA"/>
</dbReference>
<accession>G0J315</accession>
<dbReference type="InterPro" id="IPR014729">
    <property type="entry name" value="Rossmann-like_a/b/a_fold"/>
</dbReference>
<proteinExistence type="inferred from homology"/>
<dbReference type="KEGG" id="cmr:Cycma_4625"/>
<dbReference type="HOGENOM" id="CLU_049301_2_4_10"/>
<dbReference type="PRINTS" id="PR01438">
    <property type="entry name" value="UNVRSLSTRESS"/>
</dbReference>
<dbReference type="PANTHER" id="PTHR46268:SF6">
    <property type="entry name" value="UNIVERSAL STRESS PROTEIN UP12"/>
    <property type="match status" value="1"/>
</dbReference>
<dbReference type="PANTHER" id="PTHR46268">
    <property type="entry name" value="STRESS RESPONSE PROTEIN NHAX"/>
    <property type="match status" value="1"/>
</dbReference>
<dbReference type="Pfam" id="PF00582">
    <property type="entry name" value="Usp"/>
    <property type="match status" value="2"/>
</dbReference>
<gene>
    <name evidence="3" type="ordered locus">Cycma_4625</name>
</gene>
<comment type="similarity">
    <text evidence="1">Belongs to the universal stress protein A family.</text>
</comment>
<sequence>MSMKSILVPYDFSEEANYAFELAQEIATKAACNLKLIHILEIPTSQNFNTMGEVTMGENFMDKVYMVDLTNKRKEQFKKLEQEHAGKPYQFSTNLTFGNPYAGIAGEIAEVKADLVIMGSKGSSGLEELLIGSNTEKVVRHSNCPVITVKGKVSADDIKRIVFASDFSDNSKKVIKKLKYLQELLGAQIRLVKINTPNSFEKTIVSMNNINEFIKENKLENAEIDIFNGDSEEEGINEFADFVNADMIAMATHGRTGFLHLLGGSIAEDVVNSSKKPVWTMKFKK</sequence>
<dbReference type="SUPFAM" id="SSF52402">
    <property type="entry name" value="Adenine nucleotide alpha hydrolases-like"/>
    <property type="match status" value="2"/>
</dbReference>
<dbReference type="Proteomes" id="UP000001635">
    <property type="component" value="Chromosome"/>
</dbReference>
<dbReference type="Gene3D" id="3.40.50.620">
    <property type="entry name" value="HUPs"/>
    <property type="match status" value="2"/>
</dbReference>